<keyword evidence="1" id="KW-0732">Signal</keyword>
<organism evidence="2 3">
    <name type="scientific">Botryotinia fuckeliana (strain T4)</name>
    <name type="common">Noble rot fungus</name>
    <name type="synonym">Botrytis cinerea</name>
    <dbReference type="NCBI Taxonomy" id="999810"/>
    <lineage>
        <taxon>Eukaryota</taxon>
        <taxon>Fungi</taxon>
        <taxon>Dikarya</taxon>
        <taxon>Ascomycota</taxon>
        <taxon>Pezizomycotina</taxon>
        <taxon>Leotiomycetes</taxon>
        <taxon>Helotiales</taxon>
        <taxon>Sclerotiniaceae</taxon>
        <taxon>Botrytis</taxon>
    </lineage>
</organism>
<feature type="chain" id="PRO_5003440618" evidence="1">
    <location>
        <begin position="20"/>
        <end position="53"/>
    </location>
</feature>
<dbReference type="InParanoid" id="G2Y627"/>
<name>G2Y627_BOTF4</name>
<reference evidence="3" key="1">
    <citation type="journal article" date="2011" name="PLoS Genet.">
        <title>Genomic analysis of the necrotrophic fungal pathogens Sclerotinia sclerotiorum and Botrytis cinerea.</title>
        <authorList>
            <person name="Amselem J."/>
            <person name="Cuomo C.A."/>
            <person name="van Kan J.A."/>
            <person name="Viaud M."/>
            <person name="Benito E.P."/>
            <person name="Couloux A."/>
            <person name="Coutinho P.M."/>
            <person name="de Vries R.P."/>
            <person name="Dyer P.S."/>
            <person name="Fillinger S."/>
            <person name="Fournier E."/>
            <person name="Gout L."/>
            <person name="Hahn M."/>
            <person name="Kohn L."/>
            <person name="Lapalu N."/>
            <person name="Plummer K.M."/>
            <person name="Pradier J.M."/>
            <person name="Quevillon E."/>
            <person name="Sharon A."/>
            <person name="Simon A."/>
            <person name="ten Have A."/>
            <person name="Tudzynski B."/>
            <person name="Tudzynski P."/>
            <person name="Wincker P."/>
            <person name="Andrew M."/>
            <person name="Anthouard V."/>
            <person name="Beever R.E."/>
            <person name="Beffa R."/>
            <person name="Benoit I."/>
            <person name="Bouzid O."/>
            <person name="Brault B."/>
            <person name="Chen Z."/>
            <person name="Choquer M."/>
            <person name="Collemare J."/>
            <person name="Cotton P."/>
            <person name="Danchin E.G."/>
            <person name="Da Silva C."/>
            <person name="Gautier A."/>
            <person name="Giraud C."/>
            <person name="Giraud T."/>
            <person name="Gonzalez C."/>
            <person name="Grossetete S."/>
            <person name="Guldener U."/>
            <person name="Henrissat B."/>
            <person name="Howlett B.J."/>
            <person name="Kodira C."/>
            <person name="Kretschmer M."/>
            <person name="Lappartient A."/>
            <person name="Leroch M."/>
            <person name="Levis C."/>
            <person name="Mauceli E."/>
            <person name="Neuveglise C."/>
            <person name="Oeser B."/>
            <person name="Pearson M."/>
            <person name="Poulain J."/>
            <person name="Poussereau N."/>
            <person name="Quesneville H."/>
            <person name="Rascle C."/>
            <person name="Schumacher J."/>
            <person name="Segurens B."/>
            <person name="Sexton A."/>
            <person name="Silva E."/>
            <person name="Sirven C."/>
            <person name="Soanes D.M."/>
            <person name="Talbot N.J."/>
            <person name="Templeton M."/>
            <person name="Yandava C."/>
            <person name="Yarden O."/>
            <person name="Zeng Q."/>
            <person name="Rollins J.A."/>
            <person name="Lebrun M.H."/>
            <person name="Dickman M."/>
        </authorList>
    </citation>
    <scope>NUCLEOTIDE SEQUENCE [LARGE SCALE GENOMIC DNA]</scope>
    <source>
        <strain evidence="3">T4</strain>
    </source>
</reference>
<evidence type="ECO:0000313" key="3">
    <source>
        <dbReference type="Proteomes" id="UP000008177"/>
    </source>
</evidence>
<evidence type="ECO:0000313" key="2">
    <source>
        <dbReference type="EMBL" id="CCD48079.1"/>
    </source>
</evidence>
<dbReference type="EMBL" id="FQ790291">
    <property type="protein sequence ID" value="CCD48079.1"/>
    <property type="molecule type" value="Genomic_DNA"/>
</dbReference>
<proteinExistence type="predicted"/>
<dbReference type="Proteomes" id="UP000008177">
    <property type="component" value="Unplaced contigs"/>
</dbReference>
<sequence length="53" mass="6069">MMLFTLQGCFMFCVYPCLCLSGDPFFSKEILPTYLPAYLEVIIKLSMLASDYT</sequence>
<dbReference type="AlphaFoldDB" id="G2Y627"/>
<feature type="signal peptide" evidence="1">
    <location>
        <begin position="1"/>
        <end position="19"/>
    </location>
</feature>
<gene>
    <name evidence="2" type="ORF">BofuT4_uP110920.1</name>
</gene>
<protein>
    <submittedName>
        <fullName evidence="2">Uncharacterized protein</fullName>
    </submittedName>
</protein>
<accession>G2Y627</accession>
<dbReference type="HOGENOM" id="CLU_3068390_0_0_1"/>
<evidence type="ECO:0000256" key="1">
    <source>
        <dbReference type="SAM" id="SignalP"/>
    </source>
</evidence>